<protein>
    <submittedName>
        <fullName evidence="1">Uncharacterized protein</fullName>
    </submittedName>
</protein>
<gene>
    <name evidence="2" type="ORF">UFOVP1516_40</name>
    <name evidence="1" type="ORF">UFOVP887_4</name>
</gene>
<dbReference type="EMBL" id="LR798364">
    <property type="protein sequence ID" value="CAB5226844.1"/>
    <property type="molecule type" value="Genomic_DNA"/>
</dbReference>
<dbReference type="EMBL" id="LR796837">
    <property type="protein sequence ID" value="CAB4168863.1"/>
    <property type="molecule type" value="Genomic_DNA"/>
</dbReference>
<reference evidence="1" key="1">
    <citation type="submission" date="2020-05" db="EMBL/GenBank/DDBJ databases">
        <authorList>
            <person name="Chiriac C."/>
            <person name="Salcher M."/>
            <person name="Ghai R."/>
            <person name="Kavagutti S V."/>
        </authorList>
    </citation>
    <scope>NUCLEOTIDE SEQUENCE</scope>
</reference>
<proteinExistence type="predicted"/>
<name>A0A6J5PBM7_9CAUD</name>
<evidence type="ECO:0000313" key="1">
    <source>
        <dbReference type="EMBL" id="CAB4168863.1"/>
    </source>
</evidence>
<evidence type="ECO:0000313" key="2">
    <source>
        <dbReference type="EMBL" id="CAB5226844.1"/>
    </source>
</evidence>
<sequence length="67" mass="7871">MKDLNLTGAYGRDYKSKKALLEAWDGDLDFRCLVTGRYITKKEALEFGFTMINFRYAKMMKCLTIYL</sequence>
<organism evidence="1">
    <name type="scientific">uncultured Caudovirales phage</name>
    <dbReference type="NCBI Taxonomy" id="2100421"/>
    <lineage>
        <taxon>Viruses</taxon>
        <taxon>Duplodnaviria</taxon>
        <taxon>Heunggongvirae</taxon>
        <taxon>Uroviricota</taxon>
        <taxon>Caudoviricetes</taxon>
        <taxon>Peduoviridae</taxon>
        <taxon>Maltschvirus</taxon>
        <taxon>Maltschvirus maltsch</taxon>
    </lineage>
</organism>
<accession>A0A6J5PBM7</accession>